<organism evidence="1 2">
    <name type="scientific">Chryseobacterium koreense CCUG 49689</name>
    <dbReference type="NCBI Taxonomy" id="1304281"/>
    <lineage>
        <taxon>Bacteria</taxon>
        <taxon>Pseudomonadati</taxon>
        <taxon>Bacteroidota</taxon>
        <taxon>Flavobacteriia</taxon>
        <taxon>Flavobacteriales</taxon>
        <taxon>Weeksellaceae</taxon>
        <taxon>Chryseobacterium group</taxon>
        <taxon>Chryseobacterium</taxon>
    </lineage>
</organism>
<protein>
    <submittedName>
        <fullName evidence="1">Uncharacterized protein</fullName>
    </submittedName>
</protein>
<evidence type="ECO:0000313" key="2">
    <source>
        <dbReference type="Proteomes" id="UP000035900"/>
    </source>
</evidence>
<dbReference type="AlphaFoldDB" id="A0A0J7IXZ5"/>
<dbReference type="STRING" id="1304281.ACM44_11110"/>
<dbReference type="Proteomes" id="UP000035900">
    <property type="component" value="Unassembled WGS sequence"/>
</dbReference>
<sequence length="196" mass="21682">MFALATLSLACGRSSENQQDTYNPQLPPITQTGANTFGCKINGVVMVPRNSIGYVPPGSNHYPITVAGGTNNEYMYIQASDRRETNRGAVFIYLQNFSGNNYFSTGEYQIFDGISPSFLNDNYNNYIYVSAYKNGISNNYKSMAGTGKIILTRNDNAILSGTFYCKVKNVNDPSDIIDISEGRFDFNSLINTTNFP</sequence>
<keyword evidence="2" id="KW-1185">Reference proteome</keyword>
<dbReference type="PATRIC" id="fig|1304281.5.peg.2389"/>
<comment type="caution">
    <text evidence="1">The sequence shown here is derived from an EMBL/GenBank/DDBJ whole genome shotgun (WGS) entry which is preliminary data.</text>
</comment>
<name>A0A0J7IXZ5_9FLAO</name>
<dbReference type="EMBL" id="LFNG01000014">
    <property type="protein sequence ID" value="KMQ70701.1"/>
    <property type="molecule type" value="Genomic_DNA"/>
</dbReference>
<dbReference type="OrthoDB" id="881763at2"/>
<proteinExistence type="predicted"/>
<reference evidence="1 2" key="1">
    <citation type="journal article" date="2004" name="Int. J. Syst. Evol. Microbiol.">
        <title>Kaistella koreensis gen. nov., sp. nov., a novel member of the Chryseobacterium-Bergeyella-Riemerella branch.</title>
        <authorList>
            <person name="Kim M.K."/>
            <person name="Im W.T."/>
            <person name="Shin Y.K."/>
            <person name="Lim J.H."/>
            <person name="Kim S.H."/>
            <person name="Lee B.C."/>
            <person name="Park M.Y."/>
            <person name="Lee K.Y."/>
            <person name="Lee S.T."/>
        </authorList>
    </citation>
    <scope>NUCLEOTIDE SEQUENCE [LARGE SCALE GENOMIC DNA]</scope>
    <source>
        <strain evidence="1 2">CCUG 49689</strain>
    </source>
</reference>
<evidence type="ECO:0000313" key="1">
    <source>
        <dbReference type="EMBL" id="KMQ70701.1"/>
    </source>
</evidence>
<accession>A0A0J7IXZ5</accession>
<gene>
    <name evidence="1" type="ORF">ACM44_11110</name>
</gene>